<protein>
    <submittedName>
        <fullName evidence="4">Amidohydrolase</fullName>
    </submittedName>
</protein>
<dbReference type="GO" id="GO:0016811">
    <property type="term" value="F:hydrolase activity, acting on carbon-nitrogen (but not peptide) bonds, in linear amides"/>
    <property type="evidence" value="ECO:0007669"/>
    <property type="project" value="InterPro"/>
</dbReference>
<dbReference type="InterPro" id="IPR045254">
    <property type="entry name" value="Nit1/2_C-N_Hydrolase"/>
</dbReference>
<evidence type="ECO:0000256" key="2">
    <source>
        <dbReference type="ARBA" id="ARBA00022801"/>
    </source>
</evidence>
<evidence type="ECO:0000313" key="4">
    <source>
        <dbReference type="EMBL" id="OEJ66756.1"/>
    </source>
</evidence>
<name>A0A1E5Q6W5_9PROT</name>
<dbReference type="Gene3D" id="3.60.110.10">
    <property type="entry name" value="Carbon-nitrogen hydrolase"/>
    <property type="match status" value="1"/>
</dbReference>
<dbReference type="STRING" id="28181.BEN30_11665"/>
<dbReference type="OrthoDB" id="9811121at2"/>
<comment type="caution">
    <text evidence="4">The sequence shown here is derived from an EMBL/GenBank/DDBJ whole genome shotgun (WGS) entry which is preliminary data.</text>
</comment>
<evidence type="ECO:0000259" key="3">
    <source>
        <dbReference type="PROSITE" id="PS50263"/>
    </source>
</evidence>
<evidence type="ECO:0000256" key="1">
    <source>
        <dbReference type="ARBA" id="ARBA00010613"/>
    </source>
</evidence>
<dbReference type="InterPro" id="IPR001110">
    <property type="entry name" value="UPF0012_CS"/>
</dbReference>
<dbReference type="PANTHER" id="PTHR23088:SF27">
    <property type="entry name" value="DEAMINATED GLUTATHIONE AMIDASE"/>
    <property type="match status" value="1"/>
</dbReference>
<evidence type="ECO:0000313" key="5">
    <source>
        <dbReference type="Proteomes" id="UP000095347"/>
    </source>
</evidence>
<dbReference type="PANTHER" id="PTHR23088">
    <property type="entry name" value="NITRILASE-RELATED"/>
    <property type="match status" value="1"/>
</dbReference>
<sequence>MAANIDEACELAREAAVLGAEFVLFPENVAMMTFGPDNIRAHARSQDRHPAIEAFSALAVELDIWLHAGTLAIWNGDKIANRSFVFSPDGKIASTYDKIHMFDVDLANGESYRESATFSPGSETVLVDLPWGGLGLSTCYDVRFPYLYRALAHGGATMLAVPAAFTVPTGEAHWHVLLRARAIENGCYVFAPAQTGSHAGGRKTFGHALIIDPWGRVLADAGDEPGFIIVDIDPNLVVEARSQVPSLMHTRKLF</sequence>
<dbReference type="Proteomes" id="UP000095347">
    <property type="component" value="Unassembled WGS sequence"/>
</dbReference>
<dbReference type="InterPro" id="IPR036526">
    <property type="entry name" value="C-N_Hydrolase_sf"/>
</dbReference>
<reference evidence="5" key="1">
    <citation type="submission" date="2016-07" db="EMBL/GenBank/DDBJ databases">
        <authorList>
            <person name="Florea S."/>
            <person name="Webb J.S."/>
            <person name="Jaromczyk J."/>
            <person name="Schardl C.L."/>
        </authorList>
    </citation>
    <scope>NUCLEOTIDE SEQUENCE [LARGE SCALE GENOMIC DNA]</scope>
    <source>
        <strain evidence="5">MV-1</strain>
    </source>
</reference>
<feature type="domain" description="CN hydrolase" evidence="3">
    <location>
        <begin position="1"/>
        <end position="234"/>
    </location>
</feature>
<dbReference type="Pfam" id="PF00795">
    <property type="entry name" value="CN_hydrolase"/>
    <property type="match status" value="1"/>
</dbReference>
<accession>A0A1E5Q6W5</accession>
<organism evidence="4 5">
    <name type="scientific">Magnetovibrio blakemorei</name>
    <dbReference type="NCBI Taxonomy" id="28181"/>
    <lineage>
        <taxon>Bacteria</taxon>
        <taxon>Pseudomonadati</taxon>
        <taxon>Pseudomonadota</taxon>
        <taxon>Alphaproteobacteria</taxon>
        <taxon>Rhodospirillales</taxon>
        <taxon>Magnetovibrionaceae</taxon>
        <taxon>Magnetovibrio</taxon>
    </lineage>
</organism>
<dbReference type="PROSITE" id="PS50263">
    <property type="entry name" value="CN_HYDROLASE"/>
    <property type="match status" value="1"/>
</dbReference>
<comment type="similarity">
    <text evidence="1">Belongs to the carbon-nitrogen hydrolase superfamily. NIT1/NIT2 family.</text>
</comment>
<dbReference type="AlphaFoldDB" id="A0A1E5Q6W5"/>
<keyword evidence="2 4" id="KW-0378">Hydrolase</keyword>
<dbReference type="InterPro" id="IPR003010">
    <property type="entry name" value="C-N_Hydrolase"/>
</dbReference>
<proteinExistence type="inferred from homology"/>
<dbReference type="CDD" id="cd07572">
    <property type="entry name" value="nit"/>
    <property type="match status" value="1"/>
</dbReference>
<keyword evidence="5" id="KW-1185">Reference proteome</keyword>
<dbReference type="EMBL" id="MCGG01000029">
    <property type="protein sequence ID" value="OEJ66756.1"/>
    <property type="molecule type" value="Genomic_DNA"/>
</dbReference>
<dbReference type="PROSITE" id="PS01227">
    <property type="entry name" value="UPF0012"/>
    <property type="match status" value="1"/>
</dbReference>
<dbReference type="SUPFAM" id="SSF56317">
    <property type="entry name" value="Carbon-nitrogen hydrolase"/>
    <property type="match status" value="1"/>
</dbReference>
<gene>
    <name evidence="4" type="ORF">BEN30_11665</name>
</gene>